<dbReference type="RefSeq" id="WP_093028087.1">
    <property type="nucleotide sequence ID" value="NZ_FMZV01000002.1"/>
</dbReference>
<feature type="signal peptide" evidence="1">
    <location>
        <begin position="1"/>
        <end position="26"/>
    </location>
</feature>
<proteinExistence type="predicted"/>
<dbReference type="OrthoDB" id="9810895at2"/>
<dbReference type="AlphaFoldDB" id="A0A1G6MAD1"/>
<gene>
    <name evidence="2" type="ORF">SAMN04488239_102437</name>
</gene>
<dbReference type="Proteomes" id="UP000199628">
    <property type="component" value="Unassembled WGS sequence"/>
</dbReference>
<protein>
    <submittedName>
        <fullName evidence="2">Uncharacterized protein</fullName>
    </submittedName>
</protein>
<sequence length="106" mass="11363">MMKTMFKMTMGLGVMALAAQQANAQAQPRNCAPRDVVLKHLTEKYGEARRGIGLVQQGSVMEVFASDETRTWTIVVTLPNGMTCLVASGEAYEALAEALPATSNDA</sequence>
<name>A0A1G6MAD1_9RHOB</name>
<keyword evidence="1" id="KW-0732">Signal</keyword>
<accession>A0A1G6MAD1</accession>
<dbReference type="STRING" id="639004.SAMN04488239_102437"/>
<evidence type="ECO:0000313" key="2">
    <source>
        <dbReference type="EMBL" id="SDC52548.1"/>
    </source>
</evidence>
<dbReference type="EMBL" id="FMZV01000002">
    <property type="protein sequence ID" value="SDC52548.1"/>
    <property type="molecule type" value="Genomic_DNA"/>
</dbReference>
<reference evidence="3" key="1">
    <citation type="submission" date="2016-10" db="EMBL/GenBank/DDBJ databases">
        <authorList>
            <person name="Varghese N."/>
            <person name="Submissions S."/>
        </authorList>
    </citation>
    <scope>NUCLEOTIDE SEQUENCE [LARGE SCALE GENOMIC DNA]</scope>
    <source>
        <strain evidence="3">CGMCC 1.9108</strain>
    </source>
</reference>
<feature type="chain" id="PRO_5011506166" evidence="1">
    <location>
        <begin position="27"/>
        <end position="106"/>
    </location>
</feature>
<evidence type="ECO:0000256" key="1">
    <source>
        <dbReference type="SAM" id="SignalP"/>
    </source>
</evidence>
<evidence type="ECO:0000313" key="3">
    <source>
        <dbReference type="Proteomes" id="UP000199628"/>
    </source>
</evidence>
<keyword evidence="3" id="KW-1185">Reference proteome</keyword>
<organism evidence="2 3">
    <name type="scientific">Ruegeria marina</name>
    <dbReference type="NCBI Taxonomy" id="639004"/>
    <lineage>
        <taxon>Bacteria</taxon>
        <taxon>Pseudomonadati</taxon>
        <taxon>Pseudomonadota</taxon>
        <taxon>Alphaproteobacteria</taxon>
        <taxon>Rhodobacterales</taxon>
        <taxon>Roseobacteraceae</taxon>
        <taxon>Ruegeria</taxon>
    </lineage>
</organism>